<comment type="caution">
    <text evidence="1">The sequence shown here is derived from an EMBL/GenBank/DDBJ whole genome shotgun (WGS) entry which is preliminary data.</text>
</comment>
<protein>
    <recommendedName>
        <fullName evidence="3">DUF3445 domain-containing protein</fullName>
    </recommendedName>
</protein>
<dbReference type="OrthoDB" id="5242510at2"/>
<dbReference type="InterPro" id="IPR021848">
    <property type="entry name" value="HODM_asu-like"/>
</dbReference>
<dbReference type="Pfam" id="PF11927">
    <property type="entry name" value="HODM_asu-like"/>
    <property type="match status" value="1"/>
</dbReference>
<evidence type="ECO:0000313" key="1">
    <source>
        <dbReference type="EMBL" id="PXA03210.1"/>
    </source>
</evidence>
<accession>A0A317ZDP5</accession>
<keyword evidence="2" id="KW-1185">Reference proteome</keyword>
<dbReference type="InParanoid" id="A0A317ZDP5"/>
<gene>
    <name evidence="1" type="ORF">DDZ13_13385</name>
</gene>
<dbReference type="Proteomes" id="UP000247099">
    <property type="component" value="Unassembled WGS sequence"/>
</dbReference>
<dbReference type="EMBL" id="QHJQ01000011">
    <property type="protein sequence ID" value="PXA03210.1"/>
    <property type="molecule type" value="Genomic_DNA"/>
</dbReference>
<evidence type="ECO:0000313" key="2">
    <source>
        <dbReference type="Proteomes" id="UP000247099"/>
    </source>
</evidence>
<evidence type="ECO:0008006" key="3">
    <source>
        <dbReference type="Google" id="ProtNLM"/>
    </source>
</evidence>
<sequence length="265" mass="30597">MPKPWQRTFNNKGFDWSFRIRTGQARDFFSPTPEGPRILEHKRNVLKSDSSRYLAECEDAKPLVRRLYEQAVSWGILSRKDAHPHDLRSLSLQLEPDILLVDGSSLAFLAGSVCMPSSWSLNRTLGKPVHEVHAAVPKLNEKIGQHIDRFLRSIPSGKSFYRENWSITLTDELDYHPDLKRPRPNQDTAVEDLYLRLEHQLFTSVNYGIIMAIRIETVPFESIRKHPQTWNNLAETIRSMPDDVADYKGMLHYRDSLAEQMQAAS</sequence>
<proteinExistence type="predicted"/>
<dbReference type="AlphaFoldDB" id="A0A317ZDP5"/>
<name>A0A317ZDP5_9BACT</name>
<organism evidence="1 2">
    <name type="scientific">Coraliomargarita sinensis</name>
    <dbReference type="NCBI Taxonomy" id="2174842"/>
    <lineage>
        <taxon>Bacteria</taxon>
        <taxon>Pseudomonadati</taxon>
        <taxon>Verrucomicrobiota</taxon>
        <taxon>Opitutia</taxon>
        <taxon>Puniceicoccales</taxon>
        <taxon>Coraliomargaritaceae</taxon>
        <taxon>Coraliomargarita</taxon>
    </lineage>
</organism>
<reference evidence="1 2" key="1">
    <citation type="submission" date="2018-05" db="EMBL/GenBank/DDBJ databases">
        <title>Coraliomargarita sinensis sp. nov., isolated from a marine solar saltern.</title>
        <authorList>
            <person name="Zhou L.Y."/>
        </authorList>
    </citation>
    <scope>NUCLEOTIDE SEQUENCE [LARGE SCALE GENOMIC DNA]</scope>
    <source>
        <strain evidence="1 2">WN38</strain>
    </source>
</reference>
<dbReference type="RefSeq" id="WP_110131965.1">
    <property type="nucleotide sequence ID" value="NZ_QHJQ01000011.1"/>
</dbReference>